<proteinExistence type="predicted"/>
<keyword evidence="1" id="KW-1133">Transmembrane helix</keyword>
<dbReference type="Proteomes" id="UP001141253">
    <property type="component" value="Chromosome 14"/>
</dbReference>
<name>A0ABQ9ABM1_9ROSI</name>
<keyword evidence="1" id="KW-0812">Transmembrane</keyword>
<gene>
    <name evidence="2" type="ORF">OIU77_010849</name>
</gene>
<protein>
    <submittedName>
        <fullName evidence="2">Uncharacterized protein</fullName>
    </submittedName>
</protein>
<sequence length="58" mass="6414">MCAACFTSLDFRKPWGSGSSELLSIFLAALPSTLGLTFLNWVIMRYVNSILLQCISIL</sequence>
<keyword evidence="3" id="KW-1185">Reference proteome</keyword>
<feature type="transmembrane region" description="Helical" evidence="1">
    <location>
        <begin position="22"/>
        <end position="43"/>
    </location>
</feature>
<evidence type="ECO:0000313" key="3">
    <source>
        <dbReference type="Proteomes" id="UP001141253"/>
    </source>
</evidence>
<accession>A0ABQ9ABM1</accession>
<reference evidence="2" key="1">
    <citation type="submission" date="2022-10" db="EMBL/GenBank/DDBJ databases">
        <authorList>
            <person name="Hyden B.L."/>
            <person name="Feng K."/>
            <person name="Yates T."/>
            <person name="Jawdy S."/>
            <person name="Smart L.B."/>
            <person name="Muchero W."/>
        </authorList>
    </citation>
    <scope>NUCLEOTIDE SEQUENCE</scope>
    <source>
        <tissue evidence="2">Shoot tip</tissue>
    </source>
</reference>
<evidence type="ECO:0000256" key="1">
    <source>
        <dbReference type="SAM" id="Phobius"/>
    </source>
</evidence>
<evidence type="ECO:0000313" key="2">
    <source>
        <dbReference type="EMBL" id="KAJ6329252.1"/>
    </source>
</evidence>
<comment type="caution">
    <text evidence="2">The sequence shown here is derived from an EMBL/GenBank/DDBJ whole genome shotgun (WGS) entry which is preliminary data.</text>
</comment>
<keyword evidence="1" id="KW-0472">Membrane</keyword>
<organism evidence="2 3">
    <name type="scientific">Salix suchowensis</name>
    <dbReference type="NCBI Taxonomy" id="1278906"/>
    <lineage>
        <taxon>Eukaryota</taxon>
        <taxon>Viridiplantae</taxon>
        <taxon>Streptophyta</taxon>
        <taxon>Embryophyta</taxon>
        <taxon>Tracheophyta</taxon>
        <taxon>Spermatophyta</taxon>
        <taxon>Magnoliopsida</taxon>
        <taxon>eudicotyledons</taxon>
        <taxon>Gunneridae</taxon>
        <taxon>Pentapetalae</taxon>
        <taxon>rosids</taxon>
        <taxon>fabids</taxon>
        <taxon>Malpighiales</taxon>
        <taxon>Salicaceae</taxon>
        <taxon>Saliceae</taxon>
        <taxon>Salix</taxon>
    </lineage>
</organism>
<dbReference type="EMBL" id="JAPFFI010000022">
    <property type="protein sequence ID" value="KAJ6329252.1"/>
    <property type="molecule type" value="Genomic_DNA"/>
</dbReference>
<reference evidence="2" key="2">
    <citation type="journal article" date="2023" name="Int. J. Mol. Sci.">
        <title>De Novo Assembly and Annotation of 11 Diverse Shrub Willow (Salix) Genomes Reveals Novel Gene Organization in Sex-Linked Regions.</title>
        <authorList>
            <person name="Hyden B."/>
            <person name="Feng K."/>
            <person name="Yates T.B."/>
            <person name="Jawdy S."/>
            <person name="Cereghino C."/>
            <person name="Smart L.B."/>
            <person name="Muchero W."/>
        </authorList>
    </citation>
    <scope>NUCLEOTIDE SEQUENCE</scope>
    <source>
        <tissue evidence="2">Shoot tip</tissue>
    </source>
</reference>